<dbReference type="Pfam" id="PF07727">
    <property type="entry name" value="RVT_2"/>
    <property type="match status" value="1"/>
</dbReference>
<evidence type="ECO:0000259" key="1">
    <source>
        <dbReference type="Pfam" id="PF07727"/>
    </source>
</evidence>
<proteinExistence type="predicted"/>
<feature type="domain" description="Reverse transcriptase Ty1/copia-type" evidence="1">
    <location>
        <begin position="3"/>
        <end position="127"/>
    </location>
</feature>
<dbReference type="EMBL" id="AVOT02029892">
    <property type="protein sequence ID" value="MBW0522887.1"/>
    <property type="molecule type" value="Genomic_DNA"/>
</dbReference>
<dbReference type="AlphaFoldDB" id="A0A9Q3ESG1"/>
<evidence type="ECO:0000313" key="2">
    <source>
        <dbReference type="EMBL" id="MBW0522887.1"/>
    </source>
</evidence>
<dbReference type="InterPro" id="IPR013103">
    <property type="entry name" value="RVT_2"/>
</dbReference>
<dbReference type="Proteomes" id="UP000765509">
    <property type="component" value="Unassembled WGS sequence"/>
</dbReference>
<sequence length="129" mass="14758">MVNYYDTYAAVERSESFKVLLSLMLNSKYTAYKLDLETPFLYGEMDAPNYISQAANYKLPGKANWVWKLNKSLYGTKQAPRQWKAHLDSTLCKLALASADTDKCLFFNTDRTIFLHIHVDDGFIIGKTA</sequence>
<dbReference type="OrthoDB" id="3344688at2759"/>
<accession>A0A9Q3ESG1</accession>
<protein>
    <recommendedName>
        <fullName evidence="1">Reverse transcriptase Ty1/copia-type domain-containing protein</fullName>
    </recommendedName>
</protein>
<keyword evidence="3" id="KW-1185">Reference proteome</keyword>
<name>A0A9Q3ESG1_9BASI</name>
<organism evidence="2 3">
    <name type="scientific">Austropuccinia psidii MF-1</name>
    <dbReference type="NCBI Taxonomy" id="1389203"/>
    <lineage>
        <taxon>Eukaryota</taxon>
        <taxon>Fungi</taxon>
        <taxon>Dikarya</taxon>
        <taxon>Basidiomycota</taxon>
        <taxon>Pucciniomycotina</taxon>
        <taxon>Pucciniomycetes</taxon>
        <taxon>Pucciniales</taxon>
        <taxon>Sphaerophragmiaceae</taxon>
        <taxon>Austropuccinia</taxon>
    </lineage>
</organism>
<comment type="caution">
    <text evidence="2">The sequence shown here is derived from an EMBL/GenBank/DDBJ whole genome shotgun (WGS) entry which is preliminary data.</text>
</comment>
<evidence type="ECO:0000313" key="3">
    <source>
        <dbReference type="Proteomes" id="UP000765509"/>
    </source>
</evidence>
<gene>
    <name evidence="2" type="ORF">O181_062602</name>
</gene>
<reference evidence="2" key="1">
    <citation type="submission" date="2021-03" db="EMBL/GenBank/DDBJ databases">
        <title>Draft genome sequence of rust myrtle Austropuccinia psidii MF-1, a brazilian biotype.</title>
        <authorList>
            <person name="Quecine M.C."/>
            <person name="Pachon D.M.R."/>
            <person name="Bonatelli M.L."/>
            <person name="Correr F.H."/>
            <person name="Franceschini L.M."/>
            <person name="Leite T.F."/>
            <person name="Margarido G.R.A."/>
            <person name="Almeida C.A."/>
            <person name="Ferrarezi J.A."/>
            <person name="Labate C.A."/>
        </authorList>
    </citation>
    <scope>NUCLEOTIDE SEQUENCE</scope>
    <source>
        <strain evidence="2">MF-1</strain>
    </source>
</reference>